<dbReference type="SUPFAM" id="SSF47616">
    <property type="entry name" value="GST C-terminal domain-like"/>
    <property type="match status" value="1"/>
</dbReference>
<reference evidence="4 5" key="1">
    <citation type="submission" date="2018-05" db="EMBL/GenBank/DDBJ databases">
        <title>Draft genome sequence of Scytalidium lignicola DSM 105466, a ubiquitous saprotrophic fungus.</title>
        <authorList>
            <person name="Buettner E."/>
            <person name="Gebauer A.M."/>
            <person name="Hofrichter M."/>
            <person name="Liers C."/>
            <person name="Kellner H."/>
        </authorList>
    </citation>
    <scope>NUCLEOTIDE SEQUENCE [LARGE SCALE GENOMIC DNA]</scope>
    <source>
        <strain evidence="4 5">DSM 105466</strain>
    </source>
</reference>
<comment type="similarity">
    <text evidence="1">Belongs to the FAX family.</text>
</comment>
<evidence type="ECO:0000256" key="1">
    <source>
        <dbReference type="ARBA" id="ARBA00006475"/>
    </source>
</evidence>
<evidence type="ECO:0000313" key="5">
    <source>
        <dbReference type="Proteomes" id="UP000258309"/>
    </source>
</evidence>
<feature type="domain" description="Thioredoxin-like fold" evidence="3">
    <location>
        <begin position="43"/>
        <end position="138"/>
    </location>
</feature>
<feature type="non-terminal residue" evidence="4">
    <location>
        <position position="259"/>
    </location>
</feature>
<feature type="domain" description="Metaxin glutathione S-transferase" evidence="2">
    <location>
        <begin position="183"/>
        <end position="247"/>
    </location>
</feature>
<sequence length="259" mass="29878">MEKYALYTNPYDNNVLDSQSVIKFHCFDIQDVELKRFVPNLSPFPIKLEAYFRFFSIKYETVFEFNLDNAPRHKVPFISMKGIKISDSDLIINFLKSSLFDPDSDLTPAQKAIGHAVQRMLEDHLYWVNLYYEFFDNDGSDFFFTSARGGLSAVTDTIREDFARRVYNQGTGRYTPKEIVEKASKDLLTLSEVLGDNLFLLGTDKPTSFDAAVFGMTLCFFQARGMHLEVTDFARSIPNLAQYIKRLLETYFPELEAAF</sequence>
<dbReference type="OrthoDB" id="5809458at2759"/>
<dbReference type="Pfam" id="PF17172">
    <property type="entry name" value="GST_N_4"/>
    <property type="match status" value="1"/>
</dbReference>
<dbReference type="SFLD" id="SFLDS00019">
    <property type="entry name" value="Glutathione_Transferase_(cytos"/>
    <property type="match status" value="1"/>
</dbReference>
<dbReference type="InterPro" id="IPR033468">
    <property type="entry name" value="Metaxin_GST"/>
</dbReference>
<name>A0A3E2HHX3_SCYLI</name>
<dbReference type="SFLD" id="SFLDG01200">
    <property type="entry name" value="SUF1.1"/>
    <property type="match status" value="1"/>
</dbReference>
<evidence type="ECO:0000259" key="2">
    <source>
        <dbReference type="Pfam" id="PF17171"/>
    </source>
</evidence>
<dbReference type="InterPro" id="IPR036282">
    <property type="entry name" value="Glutathione-S-Trfase_C_sf"/>
</dbReference>
<keyword evidence="5" id="KW-1185">Reference proteome</keyword>
<dbReference type="Gene3D" id="1.20.1050.10">
    <property type="match status" value="1"/>
</dbReference>
<protein>
    <recommendedName>
        <fullName evidence="6">GST N-terminal domain-containing protein</fullName>
    </recommendedName>
</protein>
<dbReference type="SUPFAM" id="SSF52833">
    <property type="entry name" value="Thioredoxin-like"/>
    <property type="match status" value="1"/>
</dbReference>
<dbReference type="CDD" id="cd03193">
    <property type="entry name" value="GST_C_Metaxin"/>
    <property type="match status" value="1"/>
</dbReference>
<dbReference type="InterPro" id="IPR050931">
    <property type="entry name" value="Mito_Protein_Transport_Metaxin"/>
</dbReference>
<evidence type="ECO:0000259" key="3">
    <source>
        <dbReference type="Pfam" id="PF17172"/>
    </source>
</evidence>
<dbReference type="InterPro" id="IPR036249">
    <property type="entry name" value="Thioredoxin-like_sf"/>
</dbReference>
<evidence type="ECO:0000313" key="4">
    <source>
        <dbReference type="EMBL" id="RFU32915.1"/>
    </source>
</evidence>
<dbReference type="AlphaFoldDB" id="A0A3E2HHX3"/>
<dbReference type="PANTHER" id="PTHR12289">
    <property type="entry name" value="METAXIN RELATED"/>
    <property type="match status" value="1"/>
</dbReference>
<dbReference type="EMBL" id="NCSJ02000045">
    <property type="protein sequence ID" value="RFU32915.1"/>
    <property type="molecule type" value="Genomic_DNA"/>
</dbReference>
<gene>
    <name evidence="4" type="ORF">B7463_g3410</name>
</gene>
<dbReference type="GO" id="GO:0005737">
    <property type="term" value="C:cytoplasm"/>
    <property type="evidence" value="ECO:0007669"/>
    <property type="project" value="TreeGrafter"/>
</dbReference>
<dbReference type="Proteomes" id="UP000258309">
    <property type="component" value="Unassembled WGS sequence"/>
</dbReference>
<dbReference type="PANTHER" id="PTHR12289:SF41">
    <property type="entry name" value="FAILED AXON CONNECTIONS-RELATED"/>
    <property type="match status" value="1"/>
</dbReference>
<evidence type="ECO:0008006" key="6">
    <source>
        <dbReference type="Google" id="ProtNLM"/>
    </source>
</evidence>
<dbReference type="Pfam" id="PF17171">
    <property type="entry name" value="GST_C_6"/>
    <property type="match status" value="1"/>
</dbReference>
<dbReference type="InterPro" id="IPR026928">
    <property type="entry name" value="FAX/IsoI-like"/>
</dbReference>
<organism evidence="4 5">
    <name type="scientific">Scytalidium lignicola</name>
    <name type="common">Hyphomycete</name>
    <dbReference type="NCBI Taxonomy" id="5539"/>
    <lineage>
        <taxon>Eukaryota</taxon>
        <taxon>Fungi</taxon>
        <taxon>Dikarya</taxon>
        <taxon>Ascomycota</taxon>
        <taxon>Pezizomycotina</taxon>
        <taxon>Leotiomycetes</taxon>
        <taxon>Leotiomycetes incertae sedis</taxon>
        <taxon>Scytalidium</taxon>
    </lineage>
</organism>
<dbReference type="InterPro" id="IPR012336">
    <property type="entry name" value="Thioredoxin-like_fold"/>
</dbReference>
<dbReference type="InterPro" id="IPR040079">
    <property type="entry name" value="Glutathione_S-Trfase"/>
</dbReference>
<dbReference type="SFLD" id="SFLDG01180">
    <property type="entry name" value="SUF1"/>
    <property type="match status" value="1"/>
</dbReference>
<accession>A0A3E2HHX3</accession>
<comment type="caution">
    <text evidence="4">The sequence shown here is derived from an EMBL/GenBank/DDBJ whole genome shotgun (WGS) entry which is preliminary data.</text>
</comment>
<dbReference type="OMA" id="WKENVVY"/>
<feature type="non-terminal residue" evidence="4">
    <location>
        <position position="1"/>
    </location>
</feature>
<proteinExistence type="inferred from homology"/>